<dbReference type="Pfam" id="PF00005">
    <property type="entry name" value="ABC_tran"/>
    <property type="match status" value="1"/>
</dbReference>
<dbReference type="PROSITE" id="PS50893">
    <property type="entry name" value="ABC_TRANSPORTER_2"/>
    <property type="match status" value="1"/>
</dbReference>
<dbReference type="Proteomes" id="UP000503251">
    <property type="component" value="Chromosome"/>
</dbReference>
<dbReference type="PANTHER" id="PTHR43776:SF7">
    <property type="entry name" value="D,D-DIPEPTIDE TRANSPORT ATP-BINDING PROTEIN DDPF-RELATED"/>
    <property type="match status" value="1"/>
</dbReference>
<evidence type="ECO:0000256" key="5">
    <source>
        <dbReference type="SAM" id="MobiDB-lite"/>
    </source>
</evidence>
<evidence type="ECO:0000256" key="4">
    <source>
        <dbReference type="ARBA" id="ARBA00022840"/>
    </source>
</evidence>
<dbReference type="InterPro" id="IPR003439">
    <property type="entry name" value="ABC_transporter-like_ATP-bd"/>
</dbReference>
<dbReference type="NCBIfam" id="TIGR01727">
    <property type="entry name" value="oligo_HPY"/>
    <property type="match status" value="1"/>
</dbReference>
<keyword evidence="2" id="KW-0813">Transport</keyword>
<dbReference type="Gene3D" id="3.40.50.300">
    <property type="entry name" value="P-loop containing nucleotide triphosphate hydrolases"/>
    <property type="match status" value="1"/>
</dbReference>
<keyword evidence="8" id="KW-1185">Reference proteome</keyword>
<gene>
    <name evidence="7" type="ORF">E8L03_19515</name>
</gene>
<organism evidence="7 8">
    <name type="scientific">Oceanidesulfovibrio marinus</name>
    <dbReference type="NCBI Taxonomy" id="370038"/>
    <lineage>
        <taxon>Bacteria</taxon>
        <taxon>Pseudomonadati</taxon>
        <taxon>Thermodesulfobacteriota</taxon>
        <taxon>Desulfovibrionia</taxon>
        <taxon>Desulfovibrionales</taxon>
        <taxon>Desulfovibrionaceae</taxon>
        <taxon>Oceanidesulfovibrio</taxon>
    </lineage>
</organism>
<dbReference type="CDD" id="cd03257">
    <property type="entry name" value="ABC_NikE_OppD_transporters"/>
    <property type="match status" value="1"/>
</dbReference>
<evidence type="ECO:0000313" key="8">
    <source>
        <dbReference type="Proteomes" id="UP000503251"/>
    </source>
</evidence>
<dbReference type="InterPro" id="IPR013563">
    <property type="entry name" value="Oligopep_ABC_C"/>
</dbReference>
<name>A0ABX6NJX0_9BACT</name>
<dbReference type="EMBL" id="CP039543">
    <property type="protein sequence ID" value="QJT10964.1"/>
    <property type="molecule type" value="Genomic_DNA"/>
</dbReference>
<dbReference type="InterPro" id="IPR017871">
    <property type="entry name" value="ABC_transporter-like_CS"/>
</dbReference>
<keyword evidence="4 7" id="KW-0067">ATP-binding</keyword>
<dbReference type="PROSITE" id="PS00211">
    <property type="entry name" value="ABC_TRANSPORTER_1"/>
    <property type="match status" value="1"/>
</dbReference>
<dbReference type="GO" id="GO:0005524">
    <property type="term" value="F:ATP binding"/>
    <property type="evidence" value="ECO:0007669"/>
    <property type="project" value="UniProtKB-KW"/>
</dbReference>
<proteinExistence type="inferred from homology"/>
<evidence type="ECO:0000256" key="1">
    <source>
        <dbReference type="ARBA" id="ARBA00005417"/>
    </source>
</evidence>
<dbReference type="InterPro" id="IPR003593">
    <property type="entry name" value="AAA+_ATPase"/>
</dbReference>
<feature type="domain" description="ABC transporter" evidence="6">
    <location>
        <begin position="91"/>
        <end position="333"/>
    </location>
</feature>
<dbReference type="SUPFAM" id="SSF52540">
    <property type="entry name" value="P-loop containing nucleoside triphosphate hydrolases"/>
    <property type="match status" value="1"/>
</dbReference>
<protein>
    <submittedName>
        <fullName evidence="7">ABC transporter ATP-binding protein</fullName>
    </submittedName>
</protein>
<dbReference type="SMART" id="SM00382">
    <property type="entry name" value="AAA"/>
    <property type="match status" value="1"/>
</dbReference>
<evidence type="ECO:0000256" key="2">
    <source>
        <dbReference type="ARBA" id="ARBA00022448"/>
    </source>
</evidence>
<dbReference type="Pfam" id="PF08352">
    <property type="entry name" value="oligo_HPY"/>
    <property type="match status" value="1"/>
</dbReference>
<feature type="region of interest" description="Disordered" evidence="5">
    <location>
        <begin position="1"/>
        <end position="58"/>
    </location>
</feature>
<comment type="similarity">
    <text evidence="1">Belongs to the ABC transporter superfamily.</text>
</comment>
<evidence type="ECO:0000313" key="7">
    <source>
        <dbReference type="EMBL" id="QJT10964.1"/>
    </source>
</evidence>
<reference evidence="7 8" key="1">
    <citation type="submission" date="2019-04" db="EMBL/GenBank/DDBJ databases">
        <title>Isolation and culture of sulfate reducing bacteria from the cold seep of the South China Sea.</title>
        <authorList>
            <person name="Sun C."/>
            <person name="Liu R."/>
        </authorList>
    </citation>
    <scope>NUCLEOTIDE SEQUENCE [LARGE SCALE GENOMIC DNA]</scope>
    <source>
        <strain evidence="7 8">CS1</strain>
    </source>
</reference>
<evidence type="ECO:0000256" key="3">
    <source>
        <dbReference type="ARBA" id="ARBA00022741"/>
    </source>
</evidence>
<dbReference type="InterPro" id="IPR027417">
    <property type="entry name" value="P-loop_NTPase"/>
</dbReference>
<evidence type="ECO:0000259" key="6">
    <source>
        <dbReference type="PROSITE" id="PS50893"/>
    </source>
</evidence>
<dbReference type="InterPro" id="IPR050319">
    <property type="entry name" value="ABC_transp_ATP-bind"/>
</dbReference>
<sequence>MRYGRGHVRGADAGNRTGRPGSAHPQTSLRPGPAPGHGRQNAPAHSGAGPGPDRSARRLPVPAPLRLLRGGLCDRAATAERRSALPQPPVIQVDGVGKTFKAGLLRSHVTTAVRDVSLRIEPGKTLAVVGESGCGKTTLARLVAGLLRPDAGAVMFAGQTITAWPRKQLRRRLQMIFQDADGSLNPNLTAEELLLEPMRLHGSSRVQSRERLPEMLDMVGLTPDLLPRHPHEMSGGQRQRIGLARAMSLEPELVIADEPVASLDRSVQAQILSQLNEFQKRDGVAYLYISHDLATVRALADEVAVMLGGVFVETGPAEDVFRNPAHPYTRLLLDAVDEGIHAGARASGLENQAAANQAAANRGCPLASVCPLASANCTNALPSLVGFEPNRAVRCERVC</sequence>
<accession>A0ABX6NJX0</accession>
<dbReference type="PANTHER" id="PTHR43776">
    <property type="entry name" value="TRANSPORT ATP-BINDING PROTEIN"/>
    <property type="match status" value="1"/>
</dbReference>
<keyword evidence="3" id="KW-0547">Nucleotide-binding</keyword>